<keyword evidence="2" id="KW-1185">Reference proteome</keyword>
<name>A0A3M6VME4_9STRA</name>
<evidence type="ECO:0000313" key="1">
    <source>
        <dbReference type="EMBL" id="RMX67313.1"/>
    </source>
</evidence>
<comment type="caution">
    <text evidence="1">The sequence shown here is derived from an EMBL/GenBank/DDBJ whole genome shotgun (WGS) entry which is preliminary data.</text>
</comment>
<organism evidence="1 2">
    <name type="scientific">Peronospora effusa</name>
    <dbReference type="NCBI Taxonomy" id="542832"/>
    <lineage>
        <taxon>Eukaryota</taxon>
        <taxon>Sar</taxon>
        <taxon>Stramenopiles</taxon>
        <taxon>Oomycota</taxon>
        <taxon>Peronosporomycetes</taxon>
        <taxon>Peronosporales</taxon>
        <taxon>Peronosporaceae</taxon>
        <taxon>Peronospora</taxon>
    </lineage>
</organism>
<gene>
    <name evidence="1" type="ORF">DD238_003196</name>
</gene>
<dbReference type="VEuPathDB" id="FungiDB:DD237_008213"/>
<evidence type="ECO:0000313" key="2">
    <source>
        <dbReference type="Proteomes" id="UP000282087"/>
    </source>
</evidence>
<reference evidence="1 2" key="1">
    <citation type="submission" date="2018-06" db="EMBL/GenBank/DDBJ databases">
        <title>Comparative genomics of downy mildews reveals potential adaptations to biotrophy.</title>
        <authorList>
            <person name="Fletcher K."/>
            <person name="Klosterman S.J."/>
            <person name="Derevnina L."/>
            <person name="Martin F."/>
            <person name="Koike S."/>
            <person name="Reyes Chin-Wo S."/>
            <person name="Mou B."/>
            <person name="Michelmore R."/>
        </authorList>
    </citation>
    <scope>NUCLEOTIDE SEQUENCE [LARGE SCALE GENOMIC DNA]</scope>
    <source>
        <strain evidence="1 2">R14</strain>
    </source>
</reference>
<accession>A0A3M6VME4</accession>
<dbReference type="AlphaFoldDB" id="A0A3M6VME4"/>
<protein>
    <submittedName>
        <fullName evidence="1">Uncharacterized protein</fullName>
    </submittedName>
</protein>
<dbReference type="Proteomes" id="UP000282087">
    <property type="component" value="Unassembled WGS sequence"/>
</dbReference>
<dbReference type="EMBL" id="QLLG01000170">
    <property type="protein sequence ID" value="RMX67313.1"/>
    <property type="molecule type" value="Genomic_DNA"/>
</dbReference>
<proteinExistence type="predicted"/>
<sequence>MATTNREEEGRRSMQIMPNWTKYTPTVWPPSTDVVPKEPEEGDYLTHLEYGAAVHLRSRVMKQWKKNFGLAQRARMLLGKDAVEIGDMPCCKQTVANSIIGLSSLDGP</sequence>